<dbReference type="Gene3D" id="3.10.50.40">
    <property type="match status" value="1"/>
</dbReference>
<evidence type="ECO:0000256" key="5">
    <source>
        <dbReference type="PROSITE-ProRule" id="PRU00277"/>
    </source>
</evidence>
<accession>A0A8T5GF46</accession>
<evidence type="ECO:0000259" key="7">
    <source>
        <dbReference type="PROSITE" id="PS50059"/>
    </source>
</evidence>
<comment type="caution">
    <text evidence="8">The sequence shown here is derived from an EMBL/GenBank/DDBJ whole genome shotgun (WGS) entry which is preliminary data.</text>
</comment>
<dbReference type="Pfam" id="PF00254">
    <property type="entry name" value="FKBP_C"/>
    <property type="match status" value="1"/>
</dbReference>
<keyword evidence="4 5" id="KW-0413">Isomerase</keyword>
<dbReference type="PROSITE" id="PS50059">
    <property type="entry name" value="FKBP_PPIASE"/>
    <property type="match status" value="1"/>
</dbReference>
<name>A0A8T5GF46_9ARCH</name>
<dbReference type="Proteomes" id="UP000722459">
    <property type="component" value="Unassembled WGS sequence"/>
</dbReference>
<sequence>MVSEKTKEKTEKKVKKRMVSVNFTGKELLNGEVFDTTNEVVAKEHDIYDPKRKFKPLTIIVGEKEMLPLVEKEIEGMKEGEERVVKLSAKNGFGERQTDLVRILPAKVFAEQKINPVPGLVINVGNTMGKVQSVSGGRVRVDFNHLLAGRELEYKVKIEKEFKTKKDVATELFDKYYSMIPGTKKEIKEENLYITVPSNFAKNLEEVNKSVIDLAKAFGIKVTFKEEKAKEETKKEEKANKEEKK</sequence>
<gene>
    <name evidence="8" type="ORF">HON47_01990</name>
</gene>
<evidence type="ECO:0000256" key="4">
    <source>
        <dbReference type="ARBA" id="ARBA00023235"/>
    </source>
</evidence>
<comment type="catalytic activity">
    <reaction evidence="1 5 6">
        <text>[protein]-peptidylproline (omega=180) = [protein]-peptidylproline (omega=0)</text>
        <dbReference type="Rhea" id="RHEA:16237"/>
        <dbReference type="Rhea" id="RHEA-COMP:10747"/>
        <dbReference type="Rhea" id="RHEA-COMP:10748"/>
        <dbReference type="ChEBI" id="CHEBI:83833"/>
        <dbReference type="ChEBI" id="CHEBI:83834"/>
        <dbReference type="EC" id="5.2.1.8"/>
    </reaction>
</comment>
<feature type="domain" description="PPIase FKBP-type" evidence="7">
    <location>
        <begin position="16"/>
        <end position="124"/>
    </location>
</feature>
<dbReference type="Pfam" id="PF22199">
    <property type="entry name" value="FKBP26_IF"/>
    <property type="match status" value="1"/>
</dbReference>
<protein>
    <recommendedName>
        <fullName evidence="6">Peptidyl-prolyl cis-trans isomerase</fullName>
        <ecNumber evidence="6">5.2.1.8</ecNumber>
    </recommendedName>
</protein>
<evidence type="ECO:0000256" key="2">
    <source>
        <dbReference type="ARBA" id="ARBA00006577"/>
    </source>
</evidence>
<dbReference type="GO" id="GO:0003755">
    <property type="term" value="F:peptidyl-prolyl cis-trans isomerase activity"/>
    <property type="evidence" value="ECO:0007669"/>
    <property type="project" value="UniProtKB-UniRule"/>
</dbReference>
<keyword evidence="3 5" id="KW-0697">Rotamase</keyword>
<evidence type="ECO:0000256" key="6">
    <source>
        <dbReference type="RuleBase" id="RU003915"/>
    </source>
</evidence>
<dbReference type="SUPFAM" id="SSF54534">
    <property type="entry name" value="FKBP-like"/>
    <property type="match status" value="1"/>
</dbReference>
<reference evidence="8" key="1">
    <citation type="journal article" date="2021" name="ISME J.">
        <title>Mercury methylation by metabolically versatile and cosmopolitan marine bacteria.</title>
        <authorList>
            <person name="Lin H."/>
            <person name="Ascher D.B."/>
            <person name="Myung Y."/>
            <person name="Lamborg C.H."/>
            <person name="Hallam S.J."/>
            <person name="Gionfriddo C.M."/>
            <person name="Holt K.E."/>
            <person name="Moreau J.W."/>
        </authorList>
    </citation>
    <scope>NUCLEOTIDE SEQUENCE</scope>
    <source>
        <strain evidence="8">SI075_bin30</strain>
    </source>
</reference>
<dbReference type="InterPro" id="IPR048261">
    <property type="entry name" value="SlpA/SlyD-like_ins_sf"/>
</dbReference>
<organism evidence="8 9">
    <name type="scientific">Candidatus Iainarchaeum sp</name>
    <dbReference type="NCBI Taxonomy" id="3101447"/>
    <lineage>
        <taxon>Archaea</taxon>
        <taxon>Candidatus Iainarchaeota</taxon>
        <taxon>Candidatus Iainarchaeia</taxon>
        <taxon>Candidatus Iainarchaeales</taxon>
        <taxon>Candidatus Iainarchaeaceae</taxon>
        <taxon>Candidatus Iainarchaeum</taxon>
    </lineage>
</organism>
<dbReference type="EC" id="5.2.1.8" evidence="6"/>
<dbReference type="InterPro" id="IPR054016">
    <property type="entry name" value="FKBP26_IF"/>
</dbReference>
<dbReference type="PANTHER" id="PTHR47861:SF2">
    <property type="entry name" value="LONG-TYPE PEPTIDYL-PROLYL CIS-TRANS ISOMERASE"/>
    <property type="match status" value="1"/>
</dbReference>
<dbReference type="Gene3D" id="2.40.10.330">
    <property type="match status" value="1"/>
</dbReference>
<comment type="similarity">
    <text evidence="2 6">Belongs to the FKBP-type PPIase family.</text>
</comment>
<dbReference type="AlphaFoldDB" id="A0A8T5GF46"/>
<evidence type="ECO:0000256" key="1">
    <source>
        <dbReference type="ARBA" id="ARBA00000971"/>
    </source>
</evidence>
<dbReference type="PANTHER" id="PTHR47861">
    <property type="entry name" value="FKBP-TYPE PEPTIDYL-PROLYL CIS-TRANS ISOMERASE SLYD"/>
    <property type="match status" value="1"/>
</dbReference>
<dbReference type="InterPro" id="IPR046357">
    <property type="entry name" value="PPIase_dom_sf"/>
</dbReference>
<dbReference type="InterPro" id="IPR001179">
    <property type="entry name" value="PPIase_FKBP_dom"/>
</dbReference>
<dbReference type="EMBL" id="JABJNZ010000027">
    <property type="protein sequence ID" value="MBT4870317.1"/>
    <property type="molecule type" value="Genomic_DNA"/>
</dbReference>
<evidence type="ECO:0000256" key="3">
    <source>
        <dbReference type="ARBA" id="ARBA00023110"/>
    </source>
</evidence>
<proteinExistence type="inferred from homology"/>
<evidence type="ECO:0000313" key="9">
    <source>
        <dbReference type="Proteomes" id="UP000722459"/>
    </source>
</evidence>
<evidence type="ECO:0000313" key="8">
    <source>
        <dbReference type="EMBL" id="MBT4870317.1"/>
    </source>
</evidence>